<comment type="caution">
    <text evidence="1">The sequence shown here is derived from an EMBL/GenBank/DDBJ whole genome shotgun (WGS) entry which is preliminary data.</text>
</comment>
<gene>
    <name evidence="1" type="ORF">NEMBOFW57_000065</name>
</gene>
<proteinExistence type="predicted"/>
<accession>A0AAD4I2L6</accession>
<reference evidence="1" key="1">
    <citation type="submission" date="2023-02" db="EMBL/GenBank/DDBJ databases">
        <authorList>
            <person name="Palmer J.M."/>
        </authorList>
    </citation>
    <scope>NUCLEOTIDE SEQUENCE</scope>
    <source>
        <strain evidence="1">FW57</strain>
    </source>
</reference>
<evidence type="ECO:0000313" key="2">
    <source>
        <dbReference type="Proteomes" id="UP001197093"/>
    </source>
</evidence>
<keyword evidence="2" id="KW-1185">Reference proteome</keyword>
<dbReference type="EMBL" id="JAHCVI010000001">
    <property type="protein sequence ID" value="KAG7290073.1"/>
    <property type="molecule type" value="Genomic_DNA"/>
</dbReference>
<sequence length="420" mass="46997">MMRRLHECCPALKALHICFPPNLGEALGYTEEATPDPRSLQEPAVYGKPNLTVFSGLEELSLDELYEELPWWRAQIVQVLQNSPGLRRLQLSLSTKTLGRYYHEEEQDKFERFFDSLCDDYGETGAAPLRLRSLHLGTAVYTFDADSLAKLTDLAVLEEAHIENRGVWEDGVIIDMYNDGDDEGSGIAFDAFGPSRCPRLRRLNFADYQRDAHAFLAGTADEDPSYARRLAVSCQGTWAGYEPAALLRPDENYPALPLHLRMLDVDLQRGQCRLKDEDGDDIDACEIPPAREVLASLVAGDEGALEGLAVHLEENPEAAEGAFEHLDLLVDAVAQLANLTQLAIEPNVHGERLIQDEEVMRATAAVLAAASRSLRYIKVYALCWRVWRDGDKPVRLEKLDDGEIGQVELFRGFIWEPQAC</sequence>
<name>A0AAD4I2L6_9PEZI</name>
<organism evidence="1 2">
    <name type="scientific">Staphylotrichum longicolle</name>
    <dbReference type="NCBI Taxonomy" id="669026"/>
    <lineage>
        <taxon>Eukaryota</taxon>
        <taxon>Fungi</taxon>
        <taxon>Dikarya</taxon>
        <taxon>Ascomycota</taxon>
        <taxon>Pezizomycotina</taxon>
        <taxon>Sordariomycetes</taxon>
        <taxon>Sordariomycetidae</taxon>
        <taxon>Sordariales</taxon>
        <taxon>Chaetomiaceae</taxon>
        <taxon>Staphylotrichum</taxon>
    </lineage>
</organism>
<dbReference type="Proteomes" id="UP001197093">
    <property type="component" value="Unassembled WGS sequence"/>
</dbReference>
<evidence type="ECO:0000313" key="1">
    <source>
        <dbReference type="EMBL" id="KAG7290073.1"/>
    </source>
</evidence>
<protein>
    <submittedName>
        <fullName evidence="1">Uncharacterized protein</fullName>
    </submittedName>
</protein>
<dbReference type="AlphaFoldDB" id="A0AAD4I2L6"/>